<organism evidence="1 2">
    <name type="scientific">Ignisphaera aggregans (strain DSM 17230 / JCM 13409 / AQ1.S1)</name>
    <dbReference type="NCBI Taxonomy" id="583356"/>
    <lineage>
        <taxon>Archaea</taxon>
        <taxon>Thermoproteota</taxon>
        <taxon>Thermoprotei</taxon>
        <taxon>Desulfurococcales</taxon>
        <taxon>Desulfurococcaceae</taxon>
        <taxon>Ignisphaera</taxon>
    </lineage>
</organism>
<name>E0STC7_IGNAA</name>
<dbReference type="KEGG" id="iag:Igag_0777"/>
<dbReference type="Proteomes" id="UP000001304">
    <property type="component" value="Chromosome"/>
</dbReference>
<dbReference type="BioCyc" id="IAGG583356:GHAH-770-MONOMER"/>
<gene>
    <name evidence="1" type="ordered locus">Igag_0777</name>
</gene>
<protein>
    <submittedName>
        <fullName evidence="1">Uncharacterized protein</fullName>
    </submittedName>
</protein>
<dbReference type="STRING" id="583356.Igag_0777"/>
<accession>E0STC7</accession>
<dbReference type="AlphaFoldDB" id="E0STC7"/>
<proteinExistence type="predicted"/>
<dbReference type="HOGENOM" id="CLU_2712753_0_0_2"/>
<evidence type="ECO:0000313" key="2">
    <source>
        <dbReference type="Proteomes" id="UP000001304"/>
    </source>
</evidence>
<dbReference type="EMBL" id="CP002098">
    <property type="protein sequence ID" value="ADM27604.1"/>
    <property type="molecule type" value="Genomic_DNA"/>
</dbReference>
<evidence type="ECO:0000313" key="1">
    <source>
        <dbReference type="EMBL" id="ADM27604.1"/>
    </source>
</evidence>
<reference evidence="1 2" key="1">
    <citation type="journal article" date="2010" name="Stand. Genomic Sci.">
        <title>Complete genome sequence of Ignisphaera aggregans type strain (AQ1.S1).</title>
        <authorList>
            <person name="Goker M."/>
            <person name="Held B."/>
            <person name="Lapidus A."/>
            <person name="Nolan M."/>
            <person name="Spring S."/>
            <person name="Yasawong M."/>
            <person name="Lucas S."/>
            <person name="Glavina Del Rio T."/>
            <person name="Tice H."/>
            <person name="Cheng J.F."/>
            <person name="Goodwin L."/>
            <person name="Tapia R."/>
            <person name="Pitluck S."/>
            <person name="Liolios K."/>
            <person name="Ivanova N."/>
            <person name="Mavromatis K."/>
            <person name="Mikhailova N."/>
            <person name="Pati A."/>
            <person name="Chen A."/>
            <person name="Palaniappan K."/>
            <person name="Brambilla E."/>
            <person name="Land M."/>
            <person name="Hauser L."/>
            <person name="Chang Y.J."/>
            <person name="Jeffries C.D."/>
            <person name="Brettin T."/>
            <person name="Detter J.C."/>
            <person name="Han C."/>
            <person name="Rohde M."/>
            <person name="Sikorski J."/>
            <person name="Woyke T."/>
            <person name="Bristow J."/>
            <person name="Eisen J.A."/>
            <person name="Markowitz V."/>
            <person name="Hugenholtz P."/>
            <person name="Kyrpides N.C."/>
            <person name="Klenk H.P."/>
        </authorList>
    </citation>
    <scope>NUCLEOTIDE SEQUENCE [LARGE SCALE GENOMIC DNA]</scope>
    <source>
        <strain evidence="2">DSM 17230 / JCM 13409 / AQ1.S1</strain>
    </source>
</reference>
<sequence>MLGSVDHYRHDLLASSYNWVESEFSELLKRVRVWSICSDHDNPGLLIKMYNMLAENLNLCSWMMEGLESFVN</sequence>
<keyword evidence="2" id="KW-1185">Reference proteome</keyword>